<dbReference type="KEGG" id="msw:MSSIT_0345"/>
<dbReference type="Gene3D" id="2.40.100.20">
    <property type="match status" value="2"/>
</dbReference>
<gene>
    <name evidence="2" type="ORF">MSSIT_0345</name>
</gene>
<dbReference type="OrthoDB" id="124725at2157"/>
<feature type="domain" description="Cyclophilin-like" evidence="1">
    <location>
        <begin position="70"/>
        <end position="176"/>
    </location>
</feature>
<dbReference type="InterPro" id="IPR041183">
    <property type="entry name" value="Cyclophilin-like"/>
</dbReference>
<proteinExistence type="predicted"/>
<evidence type="ECO:0000259" key="1">
    <source>
        <dbReference type="Pfam" id="PF18050"/>
    </source>
</evidence>
<dbReference type="RefSeq" id="WP_048169522.1">
    <property type="nucleotide sequence ID" value="NZ_CP009506.1"/>
</dbReference>
<dbReference type="Pfam" id="PF18050">
    <property type="entry name" value="Cyclophil_like2"/>
    <property type="match status" value="2"/>
</dbReference>
<keyword evidence="3" id="KW-1185">Reference proteome</keyword>
<dbReference type="PROSITE" id="PS51257">
    <property type="entry name" value="PROKAR_LIPOPROTEIN"/>
    <property type="match status" value="1"/>
</dbReference>
<sequence>MKMIPEYNGTKWMLICLGVFLLAILAIGCIEQNNIDQRAISNQSEMNSSKKTVSTEPEHGLALSDMSVKITSQGHIATFQLYDTVAAKELYEQLPLELDLTNFRDAQWMFYSPKKLNVTAQEAYHDGKKGELSYYEPWGDVFMLYEDFYAGDEMHRLGICINGIDEIANISGSIQIEKNELSQEERETKMRISIQANGETTIYELNDGKAAKELYEQLPLTIDVEDYSNNEKIFYPPKKLDTTNTPMANAQFGTLAYYAPWGDVVMFYDRFGSAGGLYELGDVISGGEHIKNMSGTILIEKV</sequence>
<dbReference type="EMBL" id="CP009506">
    <property type="protein sequence ID" value="AKB27064.1"/>
    <property type="molecule type" value="Genomic_DNA"/>
</dbReference>
<dbReference type="AlphaFoldDB" id="A0A0E3P106"/>
<dbReference type="Proteomes" id="UP000033111">
    <property type="component" value="Chromosome"/>
</dbReference>
<dbReference type="GeneID" id="24859101"/>
<dbReference type="PATRIC" id="fig|1434120.4.peg.434"/>
<evidence type="ECO:0000313" key="3">
    <source>
        <dbReference type="Proteomes" id="UP000033111"/>
    </source>
</evidence>
<accession>A0A0E3P106</accession>
<name>A0A0E3P106_9EURY</name>
<reference evidence="2 3" key="1">
    <citation type="submission" date="2014-07" db="EMBL/GenBank/DDBJ databases">
        <title>Methanogenic archaea and the global carbon cycle.</title>
        <authorList>
            <person name="Henriksen J.R."/>
            <person name="Luke J."/>
            <person name="Reinhart S."/>
            <person name="Benedict M.N."/>
            <person name="Youngblut N.D."/>
            <person name="Metcalf M.E."/>
            <person name="Whitaker R.J."/>
            <person name="Metcalf W.W."/>
        </authorList>
    </citation>
    <scope>NUCLEOTIDE SEQUENCE [LARGE SCALE GENOMIC DNA]</scope>
    <source>
        <strain evidence="2 3">T4/M</strain>
    </source>
</reference>
<organism evidence="2 3">
    <name type="scientific">Methanosarcina siciliae T4/M</name>
    <dbReference type="NCBI Taxonomy" id="1434120"/>
    <lineage>
        <taxon>Archaea</taxon>
        <taxon>Methanobacteriati</taxon>
        <taxon>Methanobacteriota</taxon>
        <taxon>Stenosarchaea group</taxon>
        <taxon>Methanomicrobia</taxon>
        <taxon>Methanosarcinales</taxon>
        <taxon>Methanosarcinaceae</taxon>
        <taxon>Methanosarcina</taxon>
    </lineage>
</organism>
<dbReference type="InterPro" id="IPR029000">
    <property type="entry name" value="Cyclophilin-like_dom_sf"/>
</dbReference>
<dbReference type="HOGENOM" id="CLU_920141_0_0_2"/>
<dbReference type="SUPFAM" id="SSF50891">
    <property type="entry name" value="Cyclophilin-like"/>
    <property type="match status" value="2"/>
</dbReference>
<feature type="domain" description="Cyclophilin-like" evidence="1">
    <location>
        <begin position="194"/>
        <end position="297"/>
    </location>
</feature>
<protein>
    <submittedName>
        <fullName evidence="2">Conserved domain protein</fullName>
    </submittedName>
</protein>
<evidence type="ECO:0000313" key="2">
    <source>
        <dbReference type="EMBL" id="AKB27064.1"/>
    </source>
</evidence>